<feature type="domain" description="Luciferase-like" evidence="2">
    <location>
        <begin position="9"/>
        <end position="304"/>
    </location>
</feature>
<dbReference type="Pfam" id="PF00296">
    <property type="entry name" value="Bac_luciferase"/>
    <property type="match status" value="1"/>
</dbReference>
<evidence type="ECO:0000259" key="2">
    <source>
        <dbReference type="Pfam" id="PF00296"/>
    </source>
</evidence>
<dbReference type="Gene3D" id="3.20.20.30">
    <property type="entry name" value="Luciferase-like domain"/>
    <property type="match status" value="1"/>
</dbReference>
<accession>A0ABV2J5P6</accession>
<organism evidence="3 4">
    <name type="scientific">Rhizobium aquaticum</name>
    <dbReference type="NCBI Taxonomy" id="1549636"/>
    <lineage>
        <taxon>Bacteria</taxon>
        <taxon>Pseudomonadati</taxon>
        <taxon>Pseudomonadota</taxon>
        <taxon>Alphaproteobacteria</taxon>
        <taxon>Hyphomicrobiales</taxon>
        <taxon>Rhizobiaceae</taxon>
        <taxon>Rhizobium/Agrobacterium group</taxon>
        <taxon>Rhizobium</taxon>
    </lineage>
</organism>
<comment type="similarity">
    <text evidence="1">To bacterial alkanal monooxygenase alpha and beta chains.</text>
</comment>
<comment type="caution">
    <text evidence="3">The sequence shown here is derived from an EMBL/GenBank/DDBJ whole genome shotgun (WGS) entry which is preliminary data.</text>
</comment>
<dbReference type="InterPro" id="IPR036661">
    <property type="entry name" value="Luciferase-like_sf"/>
</dbReference>
<dbReference type="Proteomes" id="UP001549047">
    <property type="component" value="Unassembled WGS sequence"/>
</dbReference>
<evidence type="ECO:0000313" key="4">
    <source>
        <dbReference type="Proteomes" id="UP001549047"/>
    </source>
</evidence>
<keyword evidence="4" id="KW-1185">Reference proteome</keyword>
<dbReference type="InterPro" id="IPR011251">
    <property type="entry name" value="Luciferase-like_dom"/>
</dbReference>
<dbReference type="InterPro" id="IPR050766">
    <property type="entry name" value="Bact_Lucif_Oxidored"/>
</dbReference>
<dbReference type="PANTHER" id="PTHR30137:SF6">
    <property type="entry name" value="LUCIFERASE-LIKE MONOOXYGENASE"/>
    <property type="match status" value="1"/>
</dbReference>
<evidence type="ECO:0000313" key="3">
    <source>
        <dbReference type="EMBL" id="MET3615305.1"/>
    </source>
</evidence>
<reference evidence="3 4" key="1">
    <citation type="submission" date="2024-06" db="EMBL/GenBank/DDBJ databases">
        <title>Genomic Encyclopedia of Type Strains, Phase IV (KMG-IV): sequencing the most valuable type-strain genomes for metagenomic binning, comparative biology and taxonomic classification.</title>
        <authorList>
            <person name="Goeker M."/>
        </authorList>
    </citation>
    <scope>NUCLEOTIDE SEQUENCE [LARGE SCALE GENOMIC DNA]</scope>
    <source>
        <strain evidence="3 4">DSM 29780</strain>
    </source>
</reference>
<sequence length="338" mass="35993">MSRPIPLSVLDFAVIGTGQSEAAALNQSVELARHAEALGYQRFWTSEHHNMASVASTAPDLIAMRIADRTTYIKVGAGGVMLPNHAPFSVAERYLTLEAFHPDRIDLGVGRAPGTDGVAAHALRRSDAAHYAQQLAELDCFLHDGFPANHPYAQISAMPKGASRPKLIVLGSSLASAQLAAAQGYPFGFAGHFSLQLAASAIRAYKQHFVPGATASPYAILAANVVAADTQEKAEWVARSGKLGYIRHARGMLGPLPSPEEAAEHPWIQEEIAAADAFSADHIVGDGTSVGQKLRALVRETGADELMINATIHGFEDHKRSLEIIADVIAAERVAMRA</sequence>
<evidence type="ECO:0000256" key="1">
    <source>
        <dbReference type="ARBA" id="ARBA00007789"/>
    </source>
</evidence>
<dbReference type="NCBIfam" id="TIGR03558">
    <property type="entry name" value="oxido_grp_1"/>
    <property type="match status" value="1"/>
</dbReference>
<dbReference type="InterPro" id="IPR019949">
    <property type="entry name" value="CmoO-like"/>
</dbReference>
<dbReference type="SUPFAM" id="SSF51679">
    <property type="entry name" value="Bacterial luciferase-like"/>
    <property type="match status" value="1"/>
</dbReference>
<protein>
    <submittedName>
        <fullName evidence="3">Luciferase family oxidoreductase group 1</fullName>
    </submittedName>
</protein>
<dbReference type="EMBL" id="JBEPMB010000007">
    <property type="protein sequence ID" value="MET3615305.1"/>
    <property type="molecule type" value="Genomic_DNA"/>
</dbReference>
<dbReference type="RefSeq" id="WP_354557789.1">
    <property type="nucleotide sequence ID" value="NZ_JBEPMB010000007.1"/>
</dbReference>
<proteinExistence type="predicted"/>
<dbReference type="PANTHER" id="PTHR30137">
    <property type="entry name" value="LUCIFERASE-LIKE MONOOXYGENASE"/>
    <property type="match status" value="1"/>
</dbReference>
<name>A0ABV2J5P6_9HYPH</name>
<gene>
    <name evidence="3" type="ORF">ABID16_003649</name>
</gene>